<keyword evidence="3" id="KW-1185">Reference proteome</keyword>
<keyword evidence="1" id="KW-0732">Signal</keyword>
<evidence type="ECO:0000256" key="1">
    <source>
        <dbReference type="SAM" id="SignalP"/>
    </source>
</evidence>
<gene>
    <name evidence="2" type="ORF">EHS25_007146</name>
</gene>
<feature type="chain" id="PRO_5018972168" evidence="1">
    <location>
        <begin position="21"/>
        <end position="359"/>
    </location>
</feature>
<protein>
    <submittedName>
        <fullName evidence="2">Uncharacterized protein</fullName>
    </submittedName>
</protein>
<comment type="caution">
    <text evidence="2">The sequence shown here is derived from an EMBL/GenBank/DDBJ whole genome shotgun (WGS) entry which is preliminary data.</text>
</comment>
<evidence type="ECO:0000313" key="2">
    <source>
        <dbReference type="EMBL" id="RSH80668.1"/>
    </source>
</evidence>
<reference evidence="2 3" key="1">
    <citation type="submission" date="2018-11" db="EMBL/GenBank/DDBJ databases">
        <title>Genome sequence of Saitozyma podzolica DSM 27192.</title>
        <authorList>
            <person name="Aliyu H."/>
            <person name="Gorte O."/>
            <person name="Ochsenreither K."/>
        </authorList>
    </citation>
    <scope>NUCLEOTIDE SEQUENCE [LARGE SCALE GENOMIC DNA]</scope>
    <source>
        <strain evidence="2 3">DSM 27192</strain>
    </source>
</reference>
<evidence type="ECO:0000313" key="3">
    <source>
        <dbReference type="Proteomes" id="UP000279259"/>
    </source>
</evidence>
<dbReference type="AlphaFoldDB" id="A0A427XPA6"/>
<dbReference type="Proteomes" id="UP000279259">
    <property type="component" value="Unassembled WGS sequence"/>
</dbReference>
<name>A0A427XPA6_9TREE</name>
<sequence>MESAFFSTGAILSLTTCASATIGSVSVFRLEPSVAEEWSVRLDEGPDAGALPLAPTPNWGGLDERILHSHAGRPRSIFDQMPHKREAGVNRVQLRRIRPAPGDLLTSDRHLPEMMRYVQNLVEGDEPEVVARNVALVYLAMITAFAERGLLTNTSGQRGSPAREIQGNVLLDALEARDFTSTAFRTVSAEPVASAPHLGALPGGAGDVEMSVGKIEGIVEQLRVLRMLDERFTALSVASNCVYWKIGVSYQAFVERRRANLGGLHPRTEQKVIFEMLCNKPVSQGASKDLTTQWGIKKRLLRGLKFLLLVKTFGENILHAVPEVSATSLDPVKLGDLSKLATGPVETNRVKRILARMAP</sequence>
<dbReference type="EMBL" id="RSCD01000034">
    <property type="protein sequence ID" value="RSH80668.1"/>
    <property type="molecule type" value="Genomic_DNA"/>
</dbReference>
<proteinExistence type="predicted"/>
<accession>A0A427XPA6</accession>
<feature type="signal peptide" evidence="1">
    <location>
        <begin position="1"/>
        <end position="20"/>
    </location>
</feature>
<organism evidence="2 3">
    <name type="scientific">Saitozyma podzolica</name>
    <dbReference type="NCBI Taxonomy" id="1890683"/>
    <lineage>
        <taxon>Eukaryota</taxon>
        <taxon>Fungi</taxon>
        <taxon>Dikarya</taxon>
        <taxon>Basidiomycota</taxon>
        <taxon>Agaricomycotina</taxon>
        <taxon>Tremellomycetes</taxon>
        <taxon>Tremellales</taxon>
        <taxon>Trimorphomycetaceae</taxon>
        <taxon>Saitozyma</taxon>
    </lineage>
</organism>